<proteinExistence type="predicted"/>
<gene>
    <name evidence="1" type="ORF">UK23_20045</name>
</gene>
<comment type="caution">
    <text evidence="1">The sequence shown here is derived from an EMBL/GenBank/DDBJ whole genome shotgun (WGS) entry which is preliminary data.</text>
</comment>
<dbReference type="Proteomes" id="UP000033393">
    <property type="component" value="Unassembled WGS sequence"/>
</dbReference>
<dbReference type="AlphaFoldDB" id="A0A0F0H1P5"/>
<feature type="non-terminal residue" evidence="1">
    <location>
        <position position="1"/>
    </location>
</feature>
<accession>A0A0F0H1P5</accession>
<name>A0A0F0H1P5_LENAE</name>
<evidence type="ECO:0000313" key="1">
    <source>
        <dbReference type="EMBL" id="KJK47538.1"/>
    </source>
</evidence>
<reference evidence="1 2" key="1">
    <citation type="submission" date="2015-02" db="EMBL/GenBank/DDBJ databases">
        <authorList>
            <person name="Ju K.-S."/>
            <person name="Doroghazi J.R."/>
            <person name="Metcalf W."/>
        </authorList>
    </citation>
    <scope>NUCLEOTIDE SEQUENCE [LARGE SCALE GENOMIC DNA]</scope>
    <source>
        <strain evidence="1 2">NRRL B-16140</strain>
    </source>
</reference>
<dbReference type="EMBL" id="JYJG01000133">
    <property type="protein sequence ID" value="KJK47538.1"/>
    <property type="molecule type" value="Genomic_DNA"/>
</dbReference>
<dbReference type="PATRIC" id="fig|68170.10.peg.5057"/>
<sequence>LKLGMTLEEARAAGLTTLTWENAAEAECVADDRIAVSKKYGIERITLPSQAKTSKGIGVGSTFGDVRKAYPAASEYRAGWSVSIDANAHYAFLGELTNERFGEADKVTKIKIGANDVYCSMAFL</sequence>
<protein>
    <submittedName>
        <fullName evidence="1">Uncharacterized protein</fullName>
    </submittedName>
</protein>
<organism evidence="1 2">
    <name type="scientific">Lentzea aerocolonigenes</name>
    <name type="common">Lechevalieria aerocolonigenes</name>
    <name type="synonym">Saccharothrix aerocolonigenes</name>
    <dbReference type="NCBI Taxonomy" id="68170"/>
    <lineage>
        <taxon>Bacteria</taxon>
        <taxon>Bacillati</taxon>
        <taxon>Actinomycetota</taxon>
        <taxon>Actinomycetes</taxon>
        <taxon>Pseudonocardiales</taxon>
        <taxon>Pseudonocardiaceae</taxon>
        <taxon>Lentzea</taxon>
    </lineage>
</organism>
<keyword evidence="2" id="KW-1185">Reference proteome</keyword>
<evidence type="ECO:0000313" key="2">
    <source>
        <dbReference type="Proteomes" id="UP000033393"/>
    </source>
</evidence>